<protein>
    <submittedName>
        <fullName evidence="1">Uncharacterized protein</fullName>
    </submittedName>
</protein>
<organism evidence="1">
    <name type="scientific">Anguilla anguilla</name>
    <name type="common">European freshwater eel</name>
    <name type="synonym">Muraena anguilla</name>
    <dbReference type="NCBI Taxonomy" id="7936"/>
    <lineage>
        <taxon>Eukaryota</taxon>
        <taxon>Metazoa</taxon>
        <taxon>Chordata</taxon>
        <taxon>Craniata</taxon>
        <taxon>Vertebrata</taxon>
        <taxon>Euteleostomi</taxon>
        <taxon>Actinopterygii</taxon>
        <taxon>Neopterygii</taxon>
        <taxon>Teleostei</taxon>
        <taxon>Anguilliformes</taxon>
        <taxon>Anguillidae</taxon>
        <taxon>Anguilla</taxon>
    </lineage>
</organism>
<sequence length="26" mass="3152">MYLMSVMLKMLCMCIQHTCMHIHTHD</sequence>
<evidence type="ECO:0000313" key="1">
    <source>
        <dbReference type="EMBL" id="JAH41417.1"/>
    </source>
</evidence>
<dbReference type="EMBL" id="GBXM01067160">
    <property type="protein sequence ID" value="JAH41417.1"/>
    <property type="molecule type" value="Transcribed_RNA"/>
</dbReference>
<reference evidence="1" key="1">
    <citation type="submission" date="2014-11" db="EMBL/GenBank/DDBJ databases">
        <authorList>
            <person name="Amaro Gonzalez C."/>
        </authorList>
    </citation>
    <scope>NUCLEOTIDE SEQUENCE</scope>
</reference>
<accession>A0A0E9SJL4</accession>
<proteinExistence type="predicted"/>
<reference evidence="1" key="2">
    <citation type="journal article" date="2015" name="Fish Shellfish Immunol.">
        <title>Early steps in the European eel (Anguilla anguilla)-Vibrio vulnificus interaction in the gills: Role of the RtxA13 toxin.</title>
        <authorList>
            <person name="Callol A."/>
            <person name="Pajuelo D."/>
            <person name="Ebbesson L."/>
            <person name="Teles M."/>
            <person name="MacKenzie S."/>
            <person name="Amaro C."/>
        </authorList>
    </citation>
    <scope>NUCLEOTIDE SEQUENCE</scope>
</reference>
<dbReference type="AlphaFoldDB" id="A0A0E9SJL4"/>
<name>A0A0E9SJL4_ANGAN</name>